<organism evidence="3 4">
    <name type="scientific">Camelina sativa</name>
    <name type="common">False flax</name>
    <name type="synonym">Myagrum sativum</name>
    <dbReference type="NCBI Taxonomy" id="90675"/>
    <lineage>
        <taxon>Eukaryota</taxon>
        <taxon>Viridiplantae</taxon>
        <taxon>Streptophyta</taxon>
        <taxon>Embryophyta</taxon>
        <taxon>Tracheophyta</taxon>
        <taxon>Spermatophyta</taxon>
        <taxon>Magnoliopsida</taxon>
        <taxon>eudicotyledons</taxon>
        <taxon>Gunneridae</taxon>
        <taxon>Pentapetalae</taxon>
        <taxon>rosids</taxon>
        <taxon>malvids</taxon>
        <taxon>Brassicales</taxon>
        <taxon>Brassicaceae</taxon>
        <taxon>Camelineae</taxon>
        <taxon>Camelina</taxon>
    </lineage>
</organism>
<dbReference type="GeneID" id="104750877"/>
<dbReference type="Proteomes" id="UP000694864">
    <property type="component" value="Chromosome 16"/>
</dbReference>
<protein>
    <submittedName>
        <fullName evidence="4">F-box protein SKIP22-like</fullName>
    </submittedName>
</protein>
<dbReference type="Gene3D" id="3.40.1000.30">
    <property type="match status" value="1"/>
</dbReference>
<evidence type="ECO:0000313" key="4">
    <source>
        <dbReference type="RefSeq" id="XP_010471030.2"/>
    </source>
</evidence>
<dbReference type="PROSITE" id="PS50181">
    <property type="entry name" value="FBOX"/>
    <property type="match status" value="1"/>
</dbReference>
<sequence length="391" mass="43136">MTIQLRNLETNETLTFEFSDESTLHDLRLKINDSTPSSVGLSINRNDEDELLAVSSQATLRSLGVKSGDLIYYSLDSSDCSAFVQKSEAVKSGSFPSIQNRSSNDTNHGGAEEVGGMNLSGVKRLSEPLFLKKILMEESGDTWEFTTVVMTVHAVMLESGFVLFNPDLGMRFSFSAGTSVSLKYTLPSVISANGTGVVSVKFEDLVDVEVYGSLDEDSLVDKVCINKGSYMHSVDLLMETLESDNEQDTLSAHREVLVWWRLIKDGIVTPLLVNLCYKTGLELPPCFISLPRELKHKILASLPGVDIAALACVTPELRGLASDNDLWKQKCLEECKHVVTEGNDVVNWKEVFASYWSRKGNFSLIRARAIESILHGAWVPPGILGRGVRNY</sequence>
<dbReference type="PANTHER" id="PTHR47602">
    <property type="entry name" value="F-BOX PROTEIN SKIP22"/>
    <property type="match status" value="1"/>
</dbReference>
<gene>
    <name evidence="4" type="primary">LOC104750877</name>
</gene>
<name>A0ABM0WH61_CAMSA</name>
<keyword evidence="3" id="KW-1185">Reference proteome</keyword>
<dbReference type="InterPro" id="IPR036047">
    <property type="entry name" value="F-box-like_dom_sf"/>
</dbReference>
<dbReference type="InterPro" id="IPR001810">
    <property type="entry name" value="F-box_dom"/>
</dbReference>
<reference evidence="3" key="1">
    <citation type="journal article" date="2014" name="Nat. Commun.">
        <title>The emerging biofuel crop Camelina sativa retains a highly undifferentiated hexaploid genome structure.</title>
        <authorList>
            <person name="Kagale S."/>
            <person name="Koh C."/>
            <person name="Nixon J."/>
            <person name="Bollina V."/>
            <person name="Clarke W.E."/>
            <person name="Tuteja R."/>
            <person name="Spillane C."/>
            <person name="Robinson S.J."/>
            <person name="Links M.G."/>
            <person name="Clarke C."/>
            <person name="Higgins E.E."/>
            <person name="Huebert T."/>
            <person name="Sharpe A.G."/>
            <person name="Parkin I.A."/>
        </authorList>
    </citation>
    <scope>NUCLEOTIDE SEQUENCE [LARGE SCALE GENOMIC DNA]</scope>
    <source>
        <strain evidence="3">cv. DH55</strain>
    </source>
</reference>
<evidence type="ECO:0000313" key="3">
    <source>
        <dbReference type="Proteomes" id="UP000694864"/>
    </source>
</evidence>
<dbReference type="RefSeq" id="XP_010471030.2">
    <property type="nucleotide sequence ID" value="XM_010472728.2"/>
</dbReference>
<feature type="region of interest" description="Disordered" evidence="1">
    <location>
        <begin position="94"/>
        <end position="114"/>
    </location>
</feature>
<reference evidence="4" key="2">
    <citation type="submission" date="2025-08" db="UniProtKB">
        <authorList>
            <consortium name="RefSeq"/>
        </authorList>
    </citation>
    <scope>IDENTIFICATION</scope>
</reference>
<dbReference type="SMART" id="SM00256">
    <property type="entry name" value="FBOX"/>
    <property type="match status" value="1"/>
</dbReference>
<feature type="compositionally biased region" description="Polar residues" evidence="1">
    <location>
        <begin position="94"/>
        <end position="107"/>
    </location>
</feature>
<proteinExistence type="predicted"/>
<evidence type="ECO:0000259" key="2">
    <source>
        <dbReference type="PROSITE" id="PS50181"/>
    </source>
</evidence>
<dbReference type="Gene3D" id="1.20.1280.50">
    <property type="match status" value="1"/>
</dbReference>
<dbReference type="CDD" id="cd22165">
    <property type="entry name" value="F-box_AtSKIP22-like"/>
    <property type="match status" value="1"/>
</dbReference>
<dbReference type="Pfam" id="PF12937">
    <property type="entry name" value="F-box-like"/>
    <property type="match status" value="1"/>
</dbReference>
<dbReference type="PANTHER" id="PTHR47602:SF2">
    <property type="entry name" value="F-BOX PROTEIN SKIP22"/>
    <property type="match status" value="1"/>
</dbReference>
<evidence type="ECO:0000256" key="1">
    <source>
        <dbReference type="SAM" id="MobiDB-lite"/>
    </source>
</evidence>
<dbReference type="SUPFAM" id="SSF81383">
    <property type="entry name" value="F-box domain"/>
    <property type="match status" value="1"/>
</dbReference>
<accession>A0ABM0WH61</accession>
<feature type="domain" description="F-box" evidence="2">
    <location>
        <begin position="284"/>
        <end position="330"/>
    </location>
</feature>